<dbReference type="Pfam" id="PF08238">
    <property type="entry name" value="Sel1"/>
    <property type="match status" value="4"/>
</dbReference>
<evidence type="ECO:0000256" key="1">
    <source>
        <dbReference type="SAM" id="MobiDB-lite"/>
    </source>
</evidence>
<organism evidence="2 3">
    <name type="scientific">Vibrio scophthalmi</name>
    <dbReference type="NCBI Taxonomy" id="45658"/>
    <lineage>
        <taxon>Bacteria</taxon>
        <taxon>Pseudomonadati</taxon>
        <taxon>Pseudomonadota</taxon>
        <taxon>Gammaproteobacteria</taxon>
        <taxon>Vibrionales</taxon>
        <taxon>Vibrionaceae</taxon>
        <taxon>Vibrio</taxon>
    </lineage>
</organism>
<accession>A0A1C7FGX7</accession>
<protein>
    <recommendedName>
        <fullName evidence="4">Secretory immunoglobulin A-binding protein EsiB</fullName>
    </recommendedName>
</protein>
<gene>
    <name evidence="2" type="ORF">VSVS05_04145</name>
</gene>
<dbReference type="PANTHER" id="PTHR43628:SF1">
    <property type="entry name" value="CHITIN SYNTHASE REGULATORY FACTOR 2-RELATED"/>
    <property type="match status" value="1"/>
</dbReference>
<feature type="compositionally biased region" description="Basic and acidic residues" evidence="1">
    <location>
        <begin position="344"/>
        <end position="361"/>
    </location>
</feature>
<feature type="region of interest" description="Disordered" evidence="1">
    <location>
        <begin position="337"/>
        <end position="409"/>
    </location>
</feature>
<keyword evidence="3" id="KW-1185">Reference proteome</keyword>
<dbReference type="AlphaFoldDB" id="A0A1C7FGX7"/>
<dbReference type="InterPro" id="IPR011990">
    <property type="entry name" value="TPR-like_helical_dom_sf"/>
</dbReference>
<dbReference type="RefSeq" id="WP_065546714.1">
    <property type="nucleotide sequence ID" value="NZ_CP016415.1"/>
</dbReference>
<dbReference type="EMBL" id="CP016415">
    <property type="protein sequence ID" value="ANU39181.1"/>
    <property type="molecule type" value="Genomic_DNA"/>
</dbReference>
<dbReference type="InterPro" id="IPR052945">
    <property type="entry name" value="Mitotic_Regulator"/>
</dbReference>
<dbReference type="Proteomes" id="UP000092528">
    <property type="component" value="Chromosome 2"/>
</dbReference>
<reference evidence="2 3" key="1">
    <citation type="submission" date="2016-07" db="EMBL/GenBank/DDBJ databases">
        <title>Genome sequencing of Vibrio scophthalmi strain VS-05, an isolated from Paralichthys olivaceus.</title>
        <authorList>
            <person name="Han H.-J."/>
        </authorList>
    </citation>
    <scope>NUCLEOTIDE SEQUENCE [LARGE SCALE GENOMIC DNA]</scope>
    <source>
        <strain evidence="2 3">VS-05</strain>
    </source>
</reference>
<dbReference type="SUPFAM" id="SSF81901">
    <property type="entry name" value="HCP-like"/>
    <property type="match status" value="1"/>
</dbReference>
<evidence type="ECO:0000313" key="2">
    <source>
        <dbReference type="EMBL" id="ANU39181.1"/>
    </source>
</evidence>
<dbReference type="GeneID" id="96874349"/>
<name>A0A1C7FGX7_9VIBR</name>
<dbReference type="PATRIC" id="fig|45658.7.peg.4122"/>
<sequence length="409" mass="46616">MNMMGIAISATGLLLLLLFAWMLALSLRQKRVERERKQREITYRKALERDRKQEEEQRVRKAENGDLTMILYLAKEAERTNLRKALYWYHKAALQDNVTGMYGIVRISERMRDDMVLREQAKFWKKAIAASDGDMSAKFQVAEALYYGRGIEQNFDKGYALMEQAALQQYEPAMLFLGDWMIANANPSPSPVASTEWFRKVALLRNNEGRMKLGLNYLNGIGVEEDFAHGCYWLERAAEKGYVPAMYKAGEIWLEHGVSGRSIAYIWLFLAGQMGHEEARVLREQVALNLSVDTVVGLQALAKPMLKRILANKVSKHALIKAFNKLYKREIDIDKYDPMPSVTKDSDTESKSNRQVEKEMTSEVLSQEETLDGGPFQAIDDSSNQQPQVSVTSAATLDFSQSPMDRSRS</sequence>
<feature type="compositionally biased region" description="Polar residues" evidence="1">
    <location>
        <begin position="380"/>
        <end position="409"/>
    </location>
</feature>
<dbReference type="Gene3D" id="1.25.40.10">
    <property type="entry name" value="Tetratricopeptide repeat domain"/>
    <property type="match status" value="2"/>
</dbReference>
<evidence type="ECO:0008006" key="4">
    <source>
        <dbReference type="Google" id="ProtNLM"/>
    </source>
</evidence>
<dbReference type="SMART" id="SM00671">
    <property type="entry name" value="SEL1"/>
    <property type="match status" value="4"/>
</dbReference>
<dbReference type="InterPro" id="IPR006597">
    <property type="entry name" value="Sel1-like"/>
</dbReference>
<proteinExistence type="predicted"/>
<evidence type="ECO:0000313" key="3">
    <source>
        <dbReference type="Proteomes" id="UP000092528"/>
    </source>
</evidence>
<dbReference type="PANTHER" id="PTHR43628">
    <property type="entry name" value="ACTIVATOR OF C KINASE PROTEIN 1-RELATED"/>
    <property type="match status" value="1"/>
</dbReference>
<dbReference type="STRING" id="45658.VSVS12_03046"/>